<evidence type="ECO:0000256" key="1">
    <source>
        <dbReference type="ARBA" id="ARBA00004328"/>
    </source>
</evidence>
<dbReference type="InterPro" id="IPR011050">
    <property type="entry name" value="Pectin_lyase_fold/virulence"/>
</dbReference>
<dbReference type="GO" id="GO:0019058">
    <property type="term" value="P:viral life cycle"/>
    <property type="evidence" value="ECO:0007669"/>
    <property type="project" value="UniProtKB-ARBA"/>
</dbReference>
<proteinExistence type="predicted"/>
<dbReference type="GO" id="GO:0051701">
    <property type="term" value="P:biological process involved in interaction with host"/>
    <property type="evidence" value="ECO:0007669"/>
    <property type="project" value="UniProtKB-ARBA"/>
</dbReference>
<comment type="subcellular location">
    <subcellularLocation>
        <location evidence="1">Virion</location>
    </subcellularLocation>
</comment>
<name>A0A0S2MWZ8_9CAUD</name>
<keyword evidence="2" id="KW-0946">Virion</keyword>
<dbReference type="SUPFAM" id="SSF51126">
    <property type="entry name" value="Pectin lyase-like"/>
    <property type="match status" value="3"/>
</dbReference>
<dbReference type="InterPro" id="IPR059226">
    <property type="entry name" value="Choice_anch_Q_dom"/>
</dbReference>
<dbReference type="GO" id="GO:0044423">
    <property type="term" value="C:virion component"/>
    <property type="evidence" value="ECO:0007669"/>
    <property type="project" value="UniProtKB-KW"/>
</dbReference>
<protein>
    <submittedName>
        <fullName evidence="3">Structural protein</fullName>
    </submittedName>
</protein>
<dbReference type="InterPro" id="IPR012334">
    <property type="entry name" value="Pectin_lyas_fold"/>
</dbReference>
<evidence type="ECO:0000313" key="4">
    <source>
        <dbReference type="Proteomes" id="UP000226403"/>
    </source>
</evidence>
<organism evidence="3 4">
    <name type="scientific">Cellulophaga phage phi17:2_18</name>
    <dbReference type="NCBI Taxonomy" id="1747283"/>
    <lineage>
        <taxon>Viruses</taxon>
        <taxon>Duplodnaviria</taxon>
        <taxon>Heunggongvirae</taxon>
        <taxon>Uroviricota</taxon>
        <taxon>Caudoviricetes</taxon>
        <taxon>Lightbulbvirus</taxon>
        <taxon>Lightbulbvirus Cba172</taxon>
    </lineage>
</organism>
<evidence type="ECO:0000256" key="2">
    <source>
        <dbReference type="ARBA" id="ARBA00022844"/>
    </source>
</evidence>
<dbReference type="Gene3D" id="2.160.20.10">
    <property type="entry name" value="Single-stranded right-handed beta-helix, Pectin lyase-like"/>
    <property type="match status" value="2"/>
</dbReference>
<sequence length="942" mass="102818">MEYFVDGNITSSGDGLTELNAFKTIQEGIDAAYAGDTVWVKAAKYVGGENSTTRSGTSSNPIKIIGYLNTVGDIVSTQGPTYTKAMFDADSSIIDGGITVLDSSDMPLIEGIRVNEDPDDARAFTINHSFIQFENLKIQYYQMGFIAPSGNSYDGLLFKNIIMNELGNWDASNPGWDLPFSAAPPAGNLSGQGFYLIDTNNTIILNSSVYDAGAAAYFPIRADNLLIDYCEAYSTRTGNASDYLFDFVTVTNSTLSNYYAYREDLDTSKMHLSRAVMLQLQSNDNTIMNGTHVNLRTQLEVQSSRNVLKNINVIGNGQANQGNIQISGESNDNIFLDWTIDGTEGIQFLGANDTRQPGVSHVYSGNNNYFINFVITNVPVGTGNAIFSYHRLGFSDPDDGGTNYVIGLTADNCITLVNTNRTGTLHIYNSTFSNITNYDTFSTSGTATDELVNLNFYNCNFYNNGFVTPTNNVERTLVNTTALNPMFNPDYTLQEASPLRDIGMDASTINSLAATDYIGTARPQNGSYDIGAYEYSIATGIPNTDGTGSVDDTISLQAWLDSGSTTKPLGNEIYLVSGTLDIDQSGAQEVDFNGATIIVSSYADRYAIDIDKPDRSLTTLKNLTIDGKDLQRNGVRVDSPIYAENVNLLDFYSPTQSIVGWLLDINLTNYGDFTWKNCDVTKMYSEYNSIIGDGLGSARAYDIQVNAMPPDTFTVLIEDFVWDGFYGDDGGPIRVDDNTSENMSVTNNSVTLRNGSVTAFTRRGIKMAMDNITIDNVFYKSITTSNPYYQYAEPAGLIGARPLDTDPNGLLDNIVIKNCTFDGSGNYPWALIDKANTKWSNNTFINGAGIRIGNNSNSEVGDVVICGSNFGTGSKIHQQLDTVSNAPGTNIIIDSNNIADANYLEFTTLSYTVQEVLDCLGNVIIPIPLLANRNQNLIYWRI</sequence>
<dbReference type="NCBIfam" id="NF041518">
    <property type="entry name" value="choice_anch_Q"/>
    <property type="match status" value="1"/>
</dbReference>
<accession>A0A0S2MWZ8</accession>
<reference evidence="3 4" key="1">
    <citation type="submission" date="2015-10" db="EMBL/GenBank/DDBJ databases">
        <title>Large-scale maps of variable infection efficiencies in aquatic Bacteriodetes phage-host model systems.</title>
        <authorList>
            <person name="Holmfeldt K."/>
            <person name="Solonenko N."/>
            <person name="Howard-Varona C."/>
            <person name="Moreno M."/>
            <person name="Malmstrom R.R."/>
            <person name="Blow M.J."/>
            <person name="Sullivan M.B."/>
        </authorList>
    </citation>
    <scope>NUCLEOTIDE SEQUENCE [LARGE SCALE GENOMIC DNA]</scope>
</reference>
<dbReference type="EMBL" id="KT962247">
    <property type="protein sequence ID" value="ALO80452.1"/>
    <property type="molecule type" value="Genomic_DNA"/>
</dbReference>
<evidence type="ECO:0000313" key="3">
    <source>
        <dbReference type="EMBL" id="ALO80452.1"/>
    </source>
</evidence>
<gene>
    <name evidence="3" type="ORF">Phi17218_049</name>
</gene>
<dbReference type="Proteomes" id="UP000226403">
    <property type="component" value="Segment"/>
</dbReference>